<sequence>MLRYYSHLGICPLYTINIEQIVLPIFDLERSVCDAIKYRNKVGIDVMAEVIQTYLKLPERII</sequence>
<evidence type="ECO:0000313" key="2">
    <source>
        <dbReference type="Proteomes" id="UP000036847"/>
    </source>
</evidence>
<dbReference type="AlphaFoldDB" id="A0A4P8MUF9"/>
<protein>
    <submittedName>
        <fullName evidence="1">Uncharacterized protein</fullName>
    </submittedName>
</protein>
<dbReference type="OrthoDB" id="9801429at2"/>
<reference evidence="1 2" key="1">
    <citation type="submission" date="2019-03" db="EMBL/GenBank/DDBJ databases">
        <title>Complete genome assembly of MDR B. fragilis.</title>
        <authorList>
            <person name="Sydenham T.V."/>
            <person name="Hasman H."/>
            <person name="Justesen U.S."/>
        </authorList>
    </citation>
    <scope>NUCLEOTIDE SEQUENCE [LARGE SCALE GENOMIC DNA]</scope>
    <source>
        <strain evidence="1 2">DCMSKEJBY0001B</strain>
    </source>
</reference>
<dbReference type="EMBL" id="CP036546">
    <property type="protein sequence ID" value="QCQ46681.1"/>
    <property type="molecule type" value="Genomic_DNA"/>
</dbReference>
<dbReference type="Proteomes" id="UP000036847">
    <property type="component" value="Chromosome"/>
</dbReference>
<organism evidence="1 2">
    <name type="scientific">Bacteroides fragilis</name>
    <dbReference type="NCBI Taxonomy" id="817"/>
    <lineage>
        <taxon>Bacteria</taxon>
        <taxon>Pseudomonadati</taxon>
        <taxon>Bacteroidota</taxon>
        <taxon>Bacteroidia</taxon>
        <taxon>Bacteroidales</taxon>
        <taxon>Bacteroidaceae</taxon>
        <taxon>Bacteroides</taxon>
    </lineage>
</organism>
<proteinExistence type="predicted"/>
<accession>A0A4P8MUF9</accession>
<name>A0A4P8MUF9_BACFG</name>
<gene>
    <name evidence="1" type="ORF">EC80_018535</name>
</gene>
<evidence type="ECO:0000313" key="1">
    <source>
        <dbReference type="EMBL" id="QCQ46681.1"/>
    </source>
</evidence>